<feature type="binding site" evidence="9">
    <location>
        <begin position="40"/>
        <end position="44"/>
    </location>
    <ligand>
        <name>4-amino-2-methyl-5-(diphosphooxymethyl)pyrimidine</name>
        <dbReference type="ChEBI" id="CHEBI:57841"/>
    </ligand>
</feature>
<dbReference type="GO" id="GO:0004789">
    <property type="term" value="F:thiamine-phosphate diphosphorylase activity"/>
    <property type="evidence" value="ECO:0007669"/>
    <property type="project" value="UniProtKB-UniRule"/>
</dbReference>
<dbReference type="NCBIfam" id="TIGR00693">
    <property type="entry name" value="thiE"/>
    <property type="match status" value="1"/>
</dbReference>
<keyword evidence="14" id="KW-1185">Reference proteome</keyword>
<dbReference type="EC" id="2.5.1.3" evidence="9"/>
<comment type="pathway">
    <text evidence="1 9 11">Cofactor biosynthesis; thiamine diphosphate biosynthesis; thiamine phosphate from 4-amino-2-methyl-5-diphosphomethylpyrimidine and 4-methyl-5-(2-phosphoethyl)-thiazole: step 1/1.</text>
</comment>
<evidence type="ECO:0000256" key="2">
    <source>
        <dbReference type="ARBA" id="ARBA00022679"/>
    </source>
</evidence>
<evidence type="ECO:0000256" key="5">
    <source>
        <dbReference type="ARBA" id="ARBA00022977"/>
    </source>
</evidence>
<name>A0A7W1XQY3_9BACL</name>
<dbReference type="Gene3D" id="3.20.20.70">
    <property type="entry name" value="Aldolase class I"/>
    <property type="match status" value="1"/>
</dbReference>
<dbReference type="InterPro" id="IPR036206">
    <property type="entry name" value="ThiamineP_synth_sf"/>
</dbReference>
<evidence type="ECO:0000256" key="7">
    <source>
        <dbReference type="ARBA" id="ARBA00047851"/>
    </source>
</evidence>
<dbReference type="UniPathway" id="UPA00060">
    <property type="reaction ID" value="UER00141"/>
</dbReference>
<dbReference type="GO" id="GO:0000287">
    <property type="term" value="F:magnesium ion binding"/>
    <property type="evidence" value="ECO:0007669"/>
    <property type="project" value="UniProtKB-UniRule"/>
</dbReference>
<evidence type="ECO:0000256" key="6">
    <source>
        <dbReference type="ARBA" id="ARBA00047334"/>
    </source>
</evidence>
<comment type="cofactor">
    <cofactor evidence="9">
        <name>Mg(2+)</name>
        <dbReference type="ChEBI" id="CHEBI:18420"/>
    </cofactor>
    <text evidence="9">Binds 1 Mg(2+) ion per subunit.</text>
</comment>
<comment type="catalytic activity">
    <reaction evidence="8 9 10">
        <text>2-[(2R,5Z)-2-carboxy-4-methylthiazol-5(2H)-ylidene]ethyl phosphate + 4-amino-2-methyl-5-(diphosphooxymethyl)pyrimidine + 2 H(+) = thiamine phosphate + CO2 + diphosphate</text>
        <dbReference type="Rhea" id="RHEA:47844"/>
        <dbReference type="ChEBI" id="CHEBI:15378"/>
        <dbReference type="ChEBI" id="CHEBI:16526"/>
        <dbReference type="ChEBI" id="CHEBI:33019"/>
        <dbReference type="ChEBI" id="CHEBI:37575"/>
        <dbReference type="ChEBI" id="CHEBI:57841"/>
        <dbReference type="ChEBI" id="CHEBI:62899"/>
        <dbReference type="EC" id="2.5.1.3"/>
    </reaction>
</comment>
<keyword evidence="3 9" id="KW-0479">Metal-binding</keyword>
<feature type="binding site" evidence="9">
    <location>
        <begin position="139"/>
        <end position="141"/>
    </location>
    <ligand>
        <name>2-[(2R,5Z)-2-carboxy-4-methylthiazol-5(2H)-ylidene]ethyl phosphate</name>
        <dbReference type="ChEBI" id="CHEBI:62899"/>
    </ligand>
</feature>
<dbReference type="RefSeq" id="WP_181738375.1">
    <property type="nucleotide sequence ID" value="NZ_JACEOL010000014.1"/>
</dbReference>
<dbReference type="PANTHER" id="PTHR20857">
    <property type="entry name" value="THIAMINE-PHOSPHATE PYROPHOSPHORYLASE"/>
    <property type="match status" value="1"/>
</dbReference>
<dbReference type="InterPro" id="IPR034291">
    <property type="entry name" value="TMP_synthase"/>
</dbReference>
<protein>
    <recommendedName>
        <fullName evidence="9">Thiamine-phosphate synthase</fullName>
        <shortName evidence="9">TP synthase</shortName>
        <shortName evidence="9">TPS</shortName>
        <ecNumber evidence="9">2.5.1.3</ecNumber>
    </recommendedName>
    <alternativeName>
        <fullName evidence="9">Thiamine-phosphate pyrophosphorylase</fullName>
        <shortName evidence="9">TMP pyrophosphorylase</shortName>
        <shortName evidence="9">TMP-PPase</shortName>
    </alternativeName>
</protein>
<dbReference type="HAMAP" id="MF_00097">
    <property type="entry name" value="TMP_synthase"/>
    <property type="match status" value="1"/>
</dbReference>
<feature type="binding site" evidence="9">
    <location>
        <position position="74"/>
    </location>
    <ligand>
        <name>4-amino-2-methyl-5-(diphosphooxymethyl)pyrimidine</name>
        <dbReference type="ChEBI" id="CHEBI:57841"/>
    </ligand>
</feature>
<comment type="similarity">
    <text evidence="9 10">Belongs to the thiamine-phosphate synthase family.</text>
</comment>
<accession>A0A7W1XQY3</accession>
<dbReference type="EMBL" id="JACEOL010000014">
    <property type="protein sequence ID" value="MBA4601662.1"/>
    <property type="molecule type" value="Genomic_DNA"/>
</dbReference>
<reference evidence="13 14" key="1">
    <citation type="submission" date="2020-07" db="EMBL/GenBank/DDBJ databases">
        <title>Thermoactinomyces phylogeny.</title>
        <authorList>
            <person name="Dunlap C."/>
        </authorList>
    </citation>
    <scope>NUCLEOTIDE SEQUENCE [LARGE SCALE GENOMIC DNA]</scope>
    <source>
        <strain evidence="13 14">AMNI-1</strain>
    </source>
</reference>
<evidence type="ECO:0000256" key="9">
    <source>
        <dbReference type="HAMAP-Rule" id="MF_00097"/>
    </source>
</evidence>
<evidence type="ECO:0000256" key="4">
    <source>
        <dbReference type="ARBA" id="ARBA00022842"/>
    </source>
</evidence>
<dbReference type="CDD" id="cd00564">
    <property type="entry name" value="TMP_TenI"/>
    <property type="match status" value="1"/>
</dbReference>
<evidence type="ECO:0000256" key="8">
    <source>
        <dbReference type="ARBA" id="ARBA00047883"/>
    </source>
</evidence>
<feature type="binding site" evidence="9">
    <location>
        <begin position="192"/>
        <end position="193"/>
    </location>
    <ligand>
        <name>2-[(2R,5Z)-2-carboxy-4-methylthiazol-5(2H)-ylidene]ethyl phosphate</name>
        <dbReference type="ChEBI" id="CHEBI:62899"/>
    </ligand>
</feature>
<dbReference type="AlphaFoldDB" id="A0A7W1XQY3"/>
<feature type="binding site" evidence="9">
    <location>
        <position position="94"/>
    </location>
    <ligand>
        <name>Mg(2+)</name>
        <dbReference type="ChEBI" id="CHEBI:18420"/>
    </ligand>
</feature>
<dbReference type="InterPro" id="IPR013785">
    <property type="entry name" value="Aldolase_TIM"/>
</dbReference>
<sequence length="213" mass="23092">MNEIRQMLNVYFIMGSQDCPNEKPEEVLRKAMAGGITCFQFREKHPRLHMHQAVELGKRLRAMCKNHSIPFIVNDRVDLALILEADGVHIGQEDLPVQEARKLIGHNRILGVSAKTPAEALAARRDGADYIGVGPMFVTMSKQDAGQAIGPGRITEIRKTVGAEFPIVGIGGIHPQNAKLVLEAGADGVAVISAISRSDSPKTAAQKLKMLIG</sequence>
<comment type="caution">
    <text evidence="13">The sequence shown here is derived from an EMBL/GenBank/DDBJ whole genome shotgun (WGS) entry which is preliminary data.</text>
</comment>
<proteinExistence type="inferred from homology"/>
<feature type="domain" description="Thiamine phosphate synthase/TenI" evidence="12">
    <location>
        <begin position="10"/>
        <end position="195"/>
    </location>
</feature>
<comment type="function">
    <text evidence="9">Condenses 4-methyl-5-(beta-hydroxyethyl)thiazole monophosphate (THZ-P) and 2-methyl-4-amino-5-hydroxymethyl pyrimidine pyrophosphate (HMP-PP) to form thiamine monophosphate (TMP).</text>
</comment>
<feature type="binding site" evidence="9">
    <location>
        <position position="142"/>
    </location>
    <ligand>
        <name>4-amino-2-methyl-5-(diphosphooxymethyl)pyrimidine</name>
        <dbReference type="ChEBI" id="CHEBI:57841"/>
    </ligand>
</feature>
<organism evidence="13 14">
    <name type="scientific">Thermoactinomyces mirandus</name>
    <dbReference type="NCBI Taxonomy" id="2756294"/>
    <lineage>
        <taxon>Bacteria</taxon>
        <taxon>Bacillati</taxon>
        <taxon>Bacillota</taxon>
        <taxon>Bacilli</taxon>
        <taxon>Bacillales</taxon>
        <taxon>Thermoactinomycetaceae</taxon>
        <taxon>Thermoactinomyces</taxon>
    </lineage>
</organism>
<keyword evidence="4 9" id="KW-0460">Magnesium</keyword>
<dbReference type="Pfam" id="PF02581">
    <property type="entry name" value="TMP-TENI"/>
    <property type="match status" value="1"/>
</dbReference>
<evidence type="ECO:0000259" key="12">
    <source>
        <dbReference type="Pfam" id="PF02581"/>
    </source>
</evidence>
<dbReference type="Proteomes" id="UP000538292">
    <property type="component" value="Unassembled WGS sequence"/>
</dbReference>
<dbReference type="FunFam" id="3.20.20.70:FF:000096">
    <property type="entry name" value="Thiamine-phosphate synthase"/>
    <property type="match status" value="1"/>
</dbReference>
<dbReference type="GO" id="GO:0009229">
    <property type="term" value="P:thiamine diphosphate biosynthetic process"/>
    <property type="evidence" value="ECO:0007669"/>
    <property type="project" value="UniProtKB-UniRule"/>
</dbReference>
<feature type="binding site" evidence="9">
    <location>
        <position position="113"/>
    </location>
    <ligand>
        <name>4-amino-2-methyl-5-(diphosphooxymethyl)pyrimidine</name>
        <dbReference type="ChEBI" id="CHEBI:57841"/>
    </ligand>
</feature>
<dbReference type="SUPFAM" id="SSF51391">
    <property type="entry name" value="Thiamin phosphate synthase"/>
    <property type="match status" value="1"/>
</dbReference>
<dbReference type="InterPro" id="IPR022998">
    <property type="entry name" value="ThiamineP_synth_TenI"/>
</dbReference>
<gene>
    <name evidence="9" type="primary">thiE</name>
    <name evidence="13" type="ORF">H2C83_04865</name>
</gene>
<evidence type="ECO:0000256" key="11">
    <source>
        <dbReference type="RuleBase" id="RU004253"/>
    </source>
</evidence>
<keyword evidence="2 9" id="KW-0808">Transferase</keyword>
<keyword evidence="5 9" id="KW-0784">Thiamine biosynthesis</keyword>
<evidence type="ECO:0000313" key="14">
    <source>
        <dbReference type="Proteomes" id="UP000538292"/>
    </source>
</evidence>
<dbReference type="GO" id="GO:0005737">
    <property type="term" value="C:cytoplasm"/>
    <property type="evidence" value="ECO:0007669"/>
    <property type="project" value="TreeGrafter"/>
</dbReference>
<comment type="catalytic activity">
    <reaction evidence="6 9 10">
        <text>4-methyl-5-(2-phosphooxyethyl)-thiazole + 4-amino-2-methyl-5-(diphosphooxymethyl)pyrimidine + H(+) = thiamine phosphate + diphosphate</text>
        <dbReference type="Rhea" id="RHEA:22328"/>
        <dbReference type="ChEBI" id="CHEBI:15378"/>
        <dbReference type="ChEBI" id="CHEBI:33019"/>
        <dbReference type="ChEBI" id="CHEBI:37575"/>
        <dbReference type="ChEBI" id="CHEBI:57841"/>
        <dbReference type="ChEBI" id="CHEBI:58296"/>
        <dbReference type="EC" id="2.5.1.3"/>
    </reaction>
</comment>
<evidence type="ECO:0000256" key="10">
    <source>
        <dbReference type="RuleBase" id="RU003826"/>
    </source>
</evidence>
<comment type="catalytic activity">
    <reaction evidence="7 9 10">
        <text>2-(2-carboxy-4-methylthiazol-5-yl)ethyl phosphate + 4-amino-2-methyl-5-(diphosphooxymethyl)pyrimidine + 2 H(+) = thiamine phosphate + CO2 + diphosphate</text>
        <dbReference type="Rhea" id="RHEA:47848"/>
        <dbReference type="ChEBI" id="CHEBI:15378"/>
        <dbReference type="ChEBI" id="CHEBI:16526"/>
        <dbReference type="ChEBI" id="CHEBI:33019"/>
        <dbReference type="ChEBI" id="CHEBI:37575"/>
        <dbReference type="ChEBI" id="CHEBI:57841"/>
        <dbReference type="ChEBI" id="CHEBI:62890"/>
        <dbReference type="EC" id="2.5.1.3"/>
    </reaction>
</comment>
<feature type="binding site" evidence="9">
    <location>
        <position position="172"/>
    </location>
    <ligand>
        <name>2-[(2R,5Z)-2-carboxy-4-methylthiazol-5(2H)-ylidene]ethyl phosphate</name>
        <dbReference type="ChEBI" id="CHEBI:62899"/>
    </ligand>
</feature>
<evidence type="ECO:0000313" key="13">
    <source>
        <dbReference type="EMBL" id="MBA4601662.1"/>
    </source>
</evidence>
<dbReference type="PANTHER" id="PTHR20857:SF15">
    <property type="entry name" value="THIAMINE-PHOSPHATE SYNTHASE"/>
    <property type="match status" value="1"/>
</dbReference>
<evidence type="ECO:0000256" key="1">
    <source>
        <dbReference type="ARBA" id="ARBA00005165"/>
    </source>
</evidence>
<evidence type="ECO:0000256" key="3">
    <source>
        <dbReference type="ARBA" id="ARBA00022723"/>
    </source>
</evidence>
<dbReference type="GO" id="GO:0009228">
    <property type="term" value="P:thiamine biosynthetic process"/>
    <property type="evidence" value="ECO:0007669"/>
    <property type="project" value="UniProtKB-KW"/>
</dbReference>
<feature type="binding site" evidence="9">
    <location>
        <position position="75"/>
    </location>
    <ligand>
        <name>Mg(2+)</name>
        <dbReference type="ChEBI" id="CHEBI:18420"/>
    </ligand>
</feature>